<feature type="region of interest" description="Disordered" evidence="1">
    <location>
        <begin position="1"/>
        <end position="144"/>
    </location>
</feature>
<feature type="compositionally biased region" description="Polar residues" evidence="1">
    <location>
        <begin position="121"/>
        <end position="139"/>
    </location>
</feature>
<dbReference type="AlphaFoldDB" id="A0AAI9EEP7"/>
<feature type="compositionally biased region" description="Polar residues" evidence="1">
    <location>
        <begin position="54"/>
        <end position="78"/>
    </location>
</feature>
<sequence>MAQELEDHHRTSQTGGAGSNNTTNCSKSTVVDLLTQQHAGDSNATKAAMEAPTSARSKTNVAGVSSSTPRVKALQSNMAQTFAAAQRFHQAQQTTRDAPRASENLSNKSSTPEFERPAAQQVRSTTEGPSFATASSVDPQGTLHVDHFTGAQDTLPAHQTQFAAASPVDPQGTRDVDHSTMGSSETSPAQLKLPAADNLPVTPDVDHYSDRMVTKPPVITLSDATIQYLRRSESYRIERSHLIHYTSNTHLSRASDGRELMAIRDVLRNRARVTPAGTKREQYEQVANEIDDILARLPRWQDFYPQVPE</sequence>
<protein>
    <submittedName>
        <fullName evidence="2">Uncharacterized protein</fullName>
    </submittedName>
</protein>
<gene>
    <name evidence="2" type="ORF">LECACI_7A008766</name>
</gene>
<dbReference type="Proteomes" id="UP001296104">
    <property type="component" value="Unassembled WGS sequence"/>
</dbReference>
<dbReference type="EMBL" id="CAVMBE010000089">
    <property type="protein sequence ID" value="CAK4033608.1"/>
    <property type="molecule type" value="Genomic_DNA"/>
</dbReference>
<evidence type="ECO:0000313" key="3">
    <source>
        <dbReference type="Proteomes" id="UP001296104"/>
    </source>
</evidence>
<feature type="compositionally biased region" description="Polar residues" evidence="1">
    <location>
        <begin position="103"/>
        <end position="112"/>
    </location>
</feature>
<name>A0AAI9EEP7_9PEZI</name>
<evidence type="ECO:0000313" key="2">
    <source>
        <dbReference type="EMBL" id="CAK4033608.1"/>
    </source>
</evidence>
<feature type="compositionally biased region" description="Low complexity" evidence="1">
    <location>
        <begin position="79"/>
        <end position="96"/>
    </location>
</feature>
<feature type="compositionally biased region" description="Polar residues" evidence="1">
    <location>
        <begin position="180"/>
        <end position="189"/>
    </location>
</feature>
<keyword evidence="3" id="KW-1185">Reference proteome</keyword>
<evidence type="ECO:0000256" key="1">
    <source>
        <dbReference type="SAM" id="MobiDB-lite"/>
    </source>
</evidence>
<comment type="caution">
    <text evidence="2">The sequence shown here is derived from an EMBL/GenBank/DDBJ whole genome shotgun (WGS) entry which is preliminary data.</text>
</comment>
<feature type="compositionally biased region" description="Basic and acidic residues" evidence="1">
    <location>
        <begin position="1"/>
        <end position="10"/>
    </location>
</feature>
<reference evidence="2" key="1">
    <citation type="submission" date="2023-11" db="EMBL/GenBank/DDBJ databases">
        <authorList>
            <person name="Alioto T."/>
            <person name="Alioto T."/>
            <person name="Gomez Garrido J."/>
        </authorList>
    </citation>
    <scope>NUCLEOTIDE SEQUENCE</scope>
</reference>
<accession>A0AAI9EEP7</accession>
<feature type="region of interest" description="Disordered" evidence="1">
    <location>
        <begin position="162"/>
        <end position="197"/>
    </location>
</feature>
<feature type="compositionally biased region" description="Polar residues" evidence="1">
    <location>
        <begin position="19"/>
        <end position="45"/>
    </location>
</feature>
<organism evidence="2 3">
    <name type="scientific">Lecanosticta acicola</name>
    <dbReference type="NCBI Taxonomy" id="111012"/>
    <lineage>
        <taxon>Eukaryota</taxon>
        <taxon>Fungi</taxon>
        <taxon>Dikarya</taxon>
        <taxon>Ascomycota</taxon>
        <taxon>Pezizomycotina</taxon>
        <taxon>Dothideomycetes</taxon>
        <taxon>Dothideomycetidae</taxon>
        <taxon>Mycosphaerellales</taxon>
        <taxon>Mycosphaerellaceae</taxon>
        <taxon>Lecanosticta</taxon>
    </lineage>
</organism>
<proteinExistence type="predicted"/>